<proteinExistence type="predicted"/>
<comment type="caution">
    <text evidence="1">The sequence shown here is derived from an EMBL/GenBank/DDBJ whole genome shotgun (WGS) entry which is preliminary data.</text>
</comment>
<sequence length="67" mass="7837">MQHAFKPRPARYAMFLDGIGPGRRDDRWSRRGLKYKNFTLKPRLAKIKEVSDAEHKTRMTHVALDAV</sequence>
<organism evidence="1 2">
    <name type="scientific">Thiocapsa rosea</name>
    <dbReference type="NCBI Taxonomy" id="69360"/>
    <lineage>
        <taxon>Bacteria</taxon>
        <taxon>Pseudomonadati</taxon>
        <taxon>Pseudomonadota</taxon>
        <taxon>Gammaproteobacteria</taxon>
        <taxon>Chromatiales</taxon>
        <taxon>Chromatiaceae</taxon>
        <taxon>Thiocapsa</taxon>
    </lineage>
</organism>
<dbReference type="Proteomes" id="UP000274556">
    <property type="component" value="Unassembled WGS sequence"/>
</dbReference>
<keyword evidence="2" id="KW-1185">Reference proteome</keyword>
<evidence type="ECO:0000313" key="1">
    <source>
        <dbReference type="EMBL" id="RKT44855.1"/>
    </source>
</evidence>
<evidence type="ECO:0000313" key="2">
    <source>
        <dbReference type="Proteomes" id="UP000274556"/>
    </source>
</evidence>
<accession>A0A495V8L0</accession>
<name>A0A495V8L0_9GAMM</name>
<dbReference type="AlphaFoldDB" id="A0A495V8L0"/>
<gene>
    <name evidence="1" type="ORF">BDD21_2259</name>
</gene>
<reference evidence="1 2" key="1">
    <citation type="submission" date="2018-10" db="EMBL/GenBank/DDBJ databases">
        <title>Genomic Encyclopedia of Archaeal and Bacterial Type Strains, Phase II (KMG-II): from individual species to whole genera.</title>
        <authorList>
            <person name="Goeker M."/>
        </authorList>
    </citation>
    <scope>NUCLEOTIDE SEQUENCE [LARGE SCALE GENOMIC DNA]</scope>
    <source>
        <strain evidence="1 2">DSM 235</strain>
    </source>
</reference>
<dbReference type="EMBL" id="RBXL01000001">
    <property type="protein sequence ID" value="RKT44855.1"/>
    <property type="molecule type" value="Genomic_DNA"/>
</dbReference>
<protein>
    <submittedName>
        <fullName evidence="1">Uncharacterized protein</fullName>
    </submittedName>
</protein>